<gene>
    <name evidence="6" type="primary">LOC136085791</name>
</gene>
<dbReference type="InterPro" id="IPR000185">
    <property type="entry name" value="SecA"/>
</dbReference>
<dbReference type="SUPFAM" id="SSF53300">
    <property type="entry name" value="vWA-like"/>
    <property type="match status" value="1"/>
</dbReference>
<dbReference type="InterPro" id="IPR036465">
    <property type="entry name" value="vWFA_dom_sf"/>
</dbReference>
<feature type="coiled-coil region" evidence="3">
    <location>
        <begin position="1507"/>
        <end position="1574"/>
    </location>
</feature>
<proteinExistence type="predicted"/>
<reference evidence="6" key="1">
    <citation type="submission" date="2025-08" db="UniProtKB">
        <authorList>
            <consortium name="RefSeq"/>
        </authorList>
    </citation>
    <scope>IDENTIFICATION</scope>
</reference>
<keyword evidence="2" id="KW-0811">Translocation</keyword>
<dbReference type="Proteomes" id="UP001652625">
    <property type="component" value="Chromosome 10"/>
</dbReference>
<dbReference type="PANTHER" id="PTHR30612">
    <property type="entry name" value="SECA INNER MEMBRANE COMPONENT OF SEC PROTEIN SECRETION SYSTEM"/>
    <property type="match status" value="1"/>
</dbReference>
<dbReference type="PANTHER" id="PTHR30612:SF0">
    <property type="entry name" value="CHLOROPLAST PROTEIN-TRANSPORTING ATPASE"/>
    <property type="match status" value="1"/>
</dbReference>
<accession>A0ABM4CNC5</accession>
<keyword evidence="3" id="KW-0175">Coiled coil</keyword>
<keyword evidence="5" id="KW-1185">Reference proteome</keyword>
<dbReference type="SUPFAM" id="SSF52540">
    <property type="entry name" value="P-loop containing nucleoside triphosphate hydrolases"/>
    <property type="match status" value="3"/>
</dbReference>
<dbReference type="RefSeq" id="XP_065663330.1">
    <property type="nucleotide sequence ID" value="XM_065807258.1"/>
</dbReference>
<protein>
    <submittedName>
        <fullName evidence="6">Uncharacterized protein LOC136085791</fullName>
    </submittedName>
</protein>
<dbReference type="InterPro" id="IPR014018">
    <property type="entry name" value="SecA_motor_DEAD"/>
</dbReference>
<evidence type="ECO:0000313" key="5">
    <source>
        <dbReference type="Proteomes" id="UP001652625"/>
    </source>
</evidence>
<keyword evidence="1" id="KW-0653">Protein transport</keyword>
<dbReference type="InterPro" id="IPR011115">
    <property type="entry name" value="SecA_DEAD"/>
</dbReference>
<dbReference type="GeneID" id="136085791"/>
<keyword evidence="1" id="KW-0813">Transport</keyword>
<name>A0ABM4CNC5_HYDVU</name>
<feature type="coiled-coil region" evidence="3">
    <location>
        <begin position="2259"/>
        <end position="2286"/>
    </location>
</feature>
<feature type="domain" description="SecA family profile" evidence="4">
    <location>
        <begin position="2526"/>
        <end position="3140"/>
    </location>
</feature>
<dbReference type="PROSITE" id="PS51196">
    <property type="entry name" value="SECA_MOTOR_DEAD"/>
    <property type="match status" value="1"/>
</dbReference>
<dbReference type="Pfam" id="PF07517">
    <property type="entry name" value="SecA_DEAD"/>
    <property type="match status" value="1"/>
</dbReference>
<evidence type="ECO:0000256" key="1">
    <source>
        <dbReference type="ARBA" id="ARBA00022927"/>
    </source>
</evidence>
<sequence>MTNYTDKNDELLNALLKKGIDELYQYKDEILPKIFRSLESKLKELFNNKNKEETDDKMDLSTSLKSIFVTSNYTDENDMLLNAILVKGMKGLDQFKDEILPKIFKNLESEIKELLTNKNKEVTDEKNDLSTYIKSIFVTSSFIDDNDKLLNAILNNGIAGLQECKDEILPKIFKNLESELIKLFANKSKVMTDEKNGLSTSIKSILTTLNFNDDNDKLLNAITEKGINGLYMFEEDILPKVFRNLESVLKDFLKANNKCTTDHVLRDSLKSIFVTNKVFDDNDKLLNAILEKGVNELDQIKDDITPRVLKSLELSIKKILASNSKYMVNVFNREKSLSDSLKLTIKLSGYIDTNDILFFTILKEGINGLYKHKDDIPPKLFKKLDSLVKDLQINFSSFIVILLQVLKVPNNLHVCVLEQMSNILFNVITSDEFRIEGSNLYDMLYNSIKLDEMDDVEKIRSFLEKIWEPVKINNELKTNLLNKVTLSCLEELKKYIPINVFEKLYNLINKTPSIQVPLDKKFKRNSPSKDDKNISNLGCEDFSEEINKLNKQKDRLALMPDCIEKCILKLVYLICLKISPDNYTTNILKKQEEPINFEAAILALNEKFDVQGFNFKNDIKEHFKKIVNLIKTNQFNSALKNLETLLKQIQPLDIAEINFLIEKANKTIQSIENQDVILLLGKTGSGKTATIHFFCGSKMVEQQVEIKPGEFLNHITAKPFSDVLSNFVISCRAKSETRYINPIQINLKDLGALKDKFIILCDSPGFGDTAGPEVDIANSVCIVEGIRFCKSVRPVILMNYENQGGRGEGIREMTRMIQEMVINIEEYLSAFSYLFTKYPKIGILASLRNICDNIEKSMPEPNEETFRAILGDMIRKTQKNGKPLDLIEDSPLDVLSKIMKTPCIKDPGQVFRYTITERSKNALYMQAEYNKSAIMHAVQTNNYNLIKYKIAELQVLYQTLKLDELKQTLMESINYVKTEIERCYEDTKRRLNRCLDNQSKFSFYDLEHYFRQIEKYKDLHIFKEVELMENISGFSEALLQNLFLKCKQELENFTSLDILNNEDFKILLHNLKIVTLKFDNQIYKNACQLVLQQVNMIITKIEIHLRNNDFSASANLLQLSKLTSENFNDHENLKTEITLFYENLKALVISKLKELSESFKDSFEQQYLTENDFSNINECLQILENAKLINLLCEHISKEEIEKHYNTFLIKIVQIFEKLMKEINILFKDKKFIEMEEVFKQIQLVRRFRNVEQQTAEEYHLTIQTINCYIKSLCDETEKLLNETNNDVVDYNTIFFDLKVLKEAEWLTKQYSNIENIIKNIQKNISERALNLYNTAIETKLSLESYSELEKVVKIMQVLEKLKKFENIVPDIHKCCVQSFEFIKKMIEKNLEDINNIFNLEKYSLIRLKERKAKLETIKNEYQMMQSNYFCLKNKQIENEEENYVNLINDNQKVEENIVQFKTKQEDYVRTLNNDKNSIIQSISSFFSRLTSNKDLFNKENDNKNNNSKWEKKLNKHQIKHSEMEKLQFNEISSKNLTSNDGSEYASKTKYKNIERLNNKIEELENKVNDAEKNGTEFFFKNIDYAKAEVALNYLDLCLSINFLNEKLNIYKKNAELFINKYKEFIAFEMNNSLNQIRLLTSENSYLVHELIKKIKFRLEECVQIENLKLLNGLMQSQCIKNDMADKLLDFHTSIDQPGDENLKSEIFKAFTNFDKFSKNDRYNQFYDNYEKKREKELNESEIIIIEYIKKCEFNEVALKLLEIDDKYNLSPATVSKIKMNLSNSIKKIKAKTKHSFEVTGNILDKDEVNKLLKQLTKLDNAKKYIYSASSQENMKLIRYIDENTQAELNICFKDIESNMVIKMEKYAEKIRLNISYNDFCEADVNIEHLKYICNMFKSYLYTGVINELIERLHQDIENRLDVIEKNYAVMPIDDYFQNAPKKIIEELEKLVKNAGNKKYAKSLHTIKKTIQENIIKDIHMVNKTKLGERGHRMEHIESILNLMPNDFNVSLKPECQKVKNNIELECNYYKSCFDRINSASDVKTIYEFMEKCKNDAMKDYIYLIEIFVIKQVEDFNRNMEKYLDKNDLGKALQMFNTSLKYMEVFGKNIHEINFFFSIIECSLRNKFINLCSTFSAISNNRDIEFTVNTFHNLNYFIDLKKCLEEVNHAKLPPSINLSKLINDILNGLNKSYNNIADFFFDYHRKYQSSVEELNITKINESMTIFKKWNSLVTCAKTYCRIKADNAVVQRNLSKIETCHLYDEMKEKLSKKLKQYELQILKIEISKSYKKERDLFYQEFVKHISFLYHSKELKNHINPAIFDPNSFENKVFPFLNKYFCELSKSIDDILKEMASDKTLRELDLIRLNLENIKSFEEHSKFFELNFNFSPTAQEIIQKLKCTLDYFFEMVNRPECTVNEKAKWLIKIKTFANNLPEYSEDINIKLDKIFKMYNSKHGKNCRIEMAKLSVELEKDPSGVGLNIISEHSIFKGQVISIFNMNTRNHGIVYVLKKLKGDNINKDSIKKLEDVYDLYLKNYQQLLEKYITQINEKGVLNELVASIKSNADRMTQNTFEKVKWDKYDRESITILVANIFALWTLQNAEYYNEMKDNDNQDTYLLTPHPSQVISVFRILGVGYNAETLKNSSSSEILHDSNDMLQNNLVQVKTGEGKSLILAVVSCVLSLIGFDVRCACYSEYLSTRDHKSFLPLFTSLDLTSHIHYATFNTICEDVINQNCNIRNRVANLVSNKSTEFILPHKQLSRPMILLIDEVDVFFNQDFYGNLYTPLARLKNPSITNLSRYIWSQRKQKLTLKHLQSTSEYQACCNYFKEWDFLVTEAVKDMLTDVLDFKHDYIVKNDKLAYKEHDGISYNVVYGYKTLFSYYFEHDEGRISSESLNEAVSIGIRCGSFSYAEIPHSFRYIMGVSGTLKTLSQSEKNIIESYGIKNFTYIPSIFGKNKLHFAKEADTFIENNDDYFAKLDEHIEHSTKTSNKEIKRPVLVFFNTKTSLMEFYNSEKLTLNKENIQIITEEVSESPKEKEMLIKRATISGQITFLTRAFGRGTDFICHDQNVIANRGVHVVQTFFSEELSEQVQIQGRTARQGKDGSFSMVLRDSDLEKYLGVNYSKIICELRDRKEIYKSLNSNRKQLFDSTYSNVNTMVNEAKKEHLIGEKFVNYLNNNEINEIKAFLKERNIGSSNSLTYSRTICLMDATGSMGCLLNKAKATVGTMFERASTILTETFIPVDSFQMQFAVYRDYDCLSDGILQYSPWETKPENLRFFMDKISAHGGGDYEEAIEIGLWHVNRENEEHTVNQVILIGDAPAKTKDQIVEYRNKKGEKYWKRTSYKIPTFYKDEVEKLKNSGIVVHTFYLHDGAKLNFQEISTETGGLCEPLNIDSIDGADVLTDIVTRRILGNVGQLRGKGNELENAYNLRYNKSYK</sequence>
<organism evidence="5 6">
    <name type="scientific">Hydra vulgaris</name>
    <name type="common">Hydra</name>
    <name type="synonym">Hydra attenuata</name>
    <dbReference type="NCBI Taxonomy" id="6087"/>
    <lineage>
        <taxon>Eukaryota</taxon>
        <taxon>Metazoa</taxon>
        <taxon>Cnidaria</taxon>
        <taxon>Hydrozoa</taxon>
        <taxon>Hydroidolina</taxon>
        <taxon>Anthoathecata</taxon>
        <taxon>Aplanulata</taxon>
        <taxon>Hydridae</taxon>
        <taxon>Hydra</taxon>
    </lineage>
</organism>
<dbReference type="InterPro" id="IPR027417">
    <property type="entry name" value="P-loop_NTPase"/>
</dbReference>
<evidence type="ECO:0000259" key="4">
    <source>
        <dbReference type="PROSITE" id="PS51196"/>
    </source>
</evidence>
<feature type="coiled-coil region" evidence="3">
    <location>
        <begin position="1405"/>
        <end position="1464"/>
    </location>
</feature>
<evidence type="ECO:0000256" key="2">
    <source>
        <dbReference type="ARBA" id="ARBA00023010"/>
    </source>
</evidence>
<evidence type="ECO:0000313" key="6">
    <source>
        <dbReference type="RefSeq" id="XP_065663330.1"/>
    </source>
</evidence>
<dbReference type="Gene3D" id="3.40.50.300">
    <property type="entry name" value="P-loop containing nucleotide triphosphate hydrolases"/>
    <property type="match status" value="2"/>
</dbReference>
<evidence type="ECO:0000256" key="3">
    <source>
        <dbReference type="SAM" id="Coils"/>
    </source>
</evidence>